<reference evidence="14 15" key="1">
    <citation type="submission" date="2016-04" db="EMBL/GenBank/DDBJ databases">
        <title>Genome analysis of Thermosulfurimonas dismutans, the first thermophilic sulfur-disproportionating bacterium of the phylum Thermodesulfobacteria.</title>
        <authorList>
            <person name="Mardanov A.V."/>
            <person name="Beletsky A.V."/>
            <person name="Kadnikov V.V."/>
            <person name="Slobodkin A.I."/>
            <person name="Ravin N.V."/>
        </authorList>
    </citation>
    <scope>NUCLEOTIDE SEQUENCE [LARGE SCALE GENOMIC DNA]</scope>
    <source>
        <strain evidence="14 15">S95</strain>
    </source>
</reference>
<feature type="transmembrane region" description="Helical" evidence="11">
    <location>
        <begin position="216"/>
        <end position="237"/>
    </location>
</feature>
<sequence>MFEKFLQEIKNNKSSYFVSFLVINISVTLLLFFAFIYFNLYLFSQKTAQSLAVTIYLKPDLEEKVKLSIQKKIKNLPGIENIKLIKSEQVLAKLQEIFKGTPEILEELDLQNIPSFIEITFKNPLKDFEKAKPYLKLIEKEEGVLKVRYEEGWLGRINNFAKSIKLLTILGIGLMIVSLIFLMSITITLILERQREEIEILSLLGATPGYIAKPKVLVSFFIGISSSLLSLGILLALKNYLERSLSGLLPFYKTHLILFPLKYLILGVGGIGLFCALVSWLSVRRYFS</sequence>
<feature type="transmembrane region" description="Helical" evidence="11">
    <location>
        <begin position="257"/>
        <end position="281"/>
    </location>
</feature>
<dbReference type="GO" id="GO:0051301">
    <property type="term" value="P:cell division"/>
    <property type="evidence" value="ECO:0007669"/>
    <property type="project" value="UniProtKB-KW"/>
</dbReference>
<keyword evidence="15" id="KW-1185">Reference proteome</keyword>
<evidence type="ECO:0000256" key="7">
    <source>
        <dbReference type="ARBA" id="ARBA00022989"/>
    </source>
</evidence>
<dbReference type="PANTHER" id="PTHR47755">
    <property type="entry name" value="CELL DIVISION PROTEIN FTSX"/>
    <property type="match status" value="1"/>
</dbReference>
<dbReference type="Pfam" id="PF18075">
    <property type="entry name" value="FtsX_ECD"/>
    <property type="match status" value="1"/>
</dbReference>
<evidence type="ECO:0000256" key="10">
    <source>
        <dbReference type="PIRNR" id="PIRNR003097"/>
    </source>
</evidence>
<dbReference type="InterPro" id="IPR003838">
    <property type="entry name" value="ABC3_permease_C"/>
</dbReference>
<keyword evidence="9 10" id="KW-0131">Cell cycle</keyword>
<dbReference type="InterPro" id="IPR004513">
    <property type="entry name" value="FtsX"/>
</dbReference>
<gene>
    <name evidence="14" type="ORF">TDIS_0810</name>
</gene>
<dbReference type="InterPro" id="IPR040690">
    <property type="entry name" value="FtsX_ECD"/>
</dbReference>
<dbReference type="AlphaFoldDB" id="A0A179D6B8"/>
<dbReference type="RefSeq" id="WP_068669556.1">
    <property type="nucleotide sequence ID" value="NZ_LWLG01000003.1"/>
</dbReference>
<organism evidence="14 15">
    <name type="scientific">Thermosulfurimonas dismutans</name>
    <dbReference type="NCBI Taxonomy" id="999894"/>
    <lineage>
        <taxon>Bacteria</taxon>
        <taxon>Pseudomonadati</taxon>
        <taxon>Thermodesulfobacteriota</taxon>
        <taxon>Thermodesulfobacteria</taxon>
        <taxon>Thermodesulfobacteriales</taxon>
        <taxon>Thermodesulfobacteriaceae</taxon>
        <taxon>Thermosulfurimonas</taxon>
    </lineage>
</organism>
<evidence type="ECO:0000256" key="3">
    <source>
        <dbReference type="ARBA" id="ARBA00021907"/>
    </source>
</evidence>
<evidence type="ECO:0000256" key="5">
    <source>
        <dbReference type="ARBA" id="ARBA00022618"/>
    </source>
</evidence>
<dbReference type="OrthoDB" id="9812531at2"/>
<protein>
    <recommendedName>
        <fullName evidence="3 10">Cell division protein FtsX</fullName>
    </recommendedName>
</protein>
<keyword evidence="8 10" id="KW-0472">Membrane</keyword>
<accession>A0A179D6B8</accession>
<comment type="subcellular location">
    <subcellularLocation>
        <location evidence="1">Cell membrane</location>
        <topology evidence="1">Multi-pass membrane protein</topology>
    </subcellularLocation>
</comment>
<evidence type="ECO:0000259" key="12">
    <source>
        <dbReference type="Pfam" id="PF02687"/>
    </source>
</evidence>
<dbReference type="Pfam" id="PF02687">
    <property type="entry name" value="FtsX"/>
    <property type="match status" value="1"/>
</dbReference>
<feature type="transmembrane region" description="Helical" evidence="11">
    <location>
        <begin position="166"/>
        <end position="191"/>
    </location>
</feature>
<evidence type="ECO:0000256" key="4">
    <source>
        <dbReference type="ARBA" id="ARBA00022475"/>
    </source>
</evidence>
<dbReference type="STRING" id="999894.TDIS_0810"/>
<dbReference type="PANTHER" id="PTHR47755:SF1">
    <property type="entry name" value="CELL DIVISION PROTEIN FTSX"/>
    <property type="match status" value="1"/>
</dbReference>
<evidence type="ECO:0000313" key="15">
    <source>
        <dbReference type="Proteomes" id="UP000078390"/>
    </source>
</evidence>
<keyword evidence="4 10" id="KW-1003">Cell membrane</keyword>
<evidence type="ECO:0000256" key="8">
    <source>
        <dbReference type="ARBA" id="ARBA00023136"/>
    </source>
</evidence>
<feature type="domain" description="ABC3 transporter permease C-terminal" evidence="12">
    <location>
        <begin position="172"/>
        <end position="287"/>
    </location>
</feature>
<keyword evidence="7 11" id="KW-1133">Transmembrane helix</keyword>
<evidence type="ECO:0000256" key="9">
    <source>
        <dbReference type="ARBA" id="ARBA00023306"/>
    </source>
</evidence>
<dbReference type="GO" id="GO:0005886">
    <property type="term" value="C:plasma membrane"/>
    <property type="evidence" value="ECO:0007669"/>
    <property type="project" value="UniProtKB-SubCell"/>
</dbReference>
<evidence type="ECO:0000313" key="14">
    <source>
        <dbReference type="EMBL" id="OAQ21158.1"/>
    </source>
</evidence>
<evidence type="ECO:0000259" key="13">
    <source>
        <dbReference type="Pfam" id="PF18075"/>
    </source>
</evidence>
<dbReference type="PIRSF" id="PIRSF003097">
    <property type="entry name" value="FtsX"/>
    <property type="match status" value="1"/>
</dbReference>
<comment type="caution">
    <text evidence="14">The sequence shown here is derived from an EMBL/GenBank/DDBJ whole genome shotgun (WGS) entry which is preliminary data.</text>
</comment>
<dbReference type="Gene3D" id="3.30.70.3040">
    <property type="match status" value="1"/>
</dbReference>
<dbReference type="Proteomes" id="UP000078390">
    <property type="component" value="Unassembled WGS sequence"/>
</dbReference>
<proteinExistence type="inferred from homology"/>
<keyword evidence="6 11" id="KW-0812">Transmembrane</keyword>
<evidence type="ECO:0000256" key="1">
    <source>
        <dbReference type="ARBA" id="ARBA00004651"/>
    </source>
</evidence>
<dbReference type="EMBL" id="LWLG01000003">
    <property type="protein sequence ID" value="OAQ21158.1"/>
    <property type="molecule type" value="Genomic_DNA"/>
</dbReference>
<feature type="transmembrane region" description="Helical" evidence="11">
    <location>
        <begin position="16"/>
        <end position="40"/>
    </location>
</feature>
<evidence type="ECO:0000256" key="11">
    <source>
        <dbReference type="SAM" id="Phobius"/>
    </source>
</evidence>
<comment type="similarity">
    <text evidence="2 10">Belongs to the ABC-4 integral membrane protein family. FtsX subfamily.</text>
</comment>
<evidence type="ECO:0000256" key="6">
    <source>
        <dbReference type="ARBA" id="ARBA00022692"/>
    </source>
</evidence>
<keyword evidence="5 10" id="KW-0132">Cell division</keyword>
<evidence type="ECO:0000256" key="2">
    <source>
        <dbReference type="ARBA" id="ARBA00007379"/>
    </source>
</evidence>
<feature type="domain" description="FtsX extracellular" evidence="13">
    <location>
        <begin position="52"/>
        <end position="147"/>
    </location>
</feature>
<name>A0A179D6B8_9BACT</name>